<dbReference type="Proteomes" id="UP001055439">
    <property type="component" value="Chromosome 3"/>
</dbReference>
<protein>
    <submittedName>
        <fullName evidence="1">Uncharacterized protein</fullName>
    </submittedName>
</protein>
<dbReference type="AlphaFoldDB" id="A0A9E7FFM7"/>
<dbReference type="EMBL" id="CP097505">
    <property type="protein sequence ID" value="URD94267.1"/>
    <property type="molecule type" value="Genomic_DNA"/>
</dbReference>
<evidence type="ECO:0000313" key="2">
    <source>
        <dbReference type="Proteomes" id="UP001055439"/>
    </source>
</evidence>
<accession>A0A9E7FFM7</accession>
<evidence type="ECO:0000313" key="1">
    <source>
        <dbReference type="EMBL" id="URD94267.1"/>
    </source>
</evidence>
<keyword evidence="2" id="KW-1185">Reference proteome</keyword>
<reference evidence="1" key="1">
    <citation type="submission" date="2022-05" db="EMBL/GenBank/DDBJ databases">
        <title>The Musa troglodytarum L. genome provides insights into the mechanism of non-climacteric behaviour and enrichment of carotenoids.</title>
        <authorList>
            <person name="Wang J."/>
        </authorList>
    </citation>
    <scope>NUCLEOTIDE SEQUENCE</scope>
    <source>
        <tissue evidence="1">Leaf</tissue>
    </source>
</reference>
<organism evidence="1 2">
    <name type="scientific">Musa troglodytarum</name>
    <name type="common">fe'i banana</name>
    <dbReference type="NCBI Taxonomy" id="320322"/>
    <lineage>
        <taxon>Eukaryota</taxon>
        <taxon>Viridiplantae</taxon>
        <taxon>Streptophyta</taxon>
        <taxon>Embryophyta</taxon>
        <taxon>Tracheophyta</taxon>
        <taxon>Spermatophyta</taxon>
        <taxon>Magnoliopsida</taxon>
        <taxon>Liliopsida</taxon>
        <taxon>Zingiberales</taxon>
        <taxon>Musaceae</taxon>
        <taxon>Musa</taxon>
    </lineage>
</organism>
<gene>
    <name evidence="1" type="ORF">MUK42_35768</name>
</gene>
<name>A0A9E7FFM7_9LILI</name>
<proteinExistence type="predicted"/>
<sequence length="63" mass="7014">MGFSPVMRRVNLIGKAWKRRGIPESTVLLWIGSLPRKTVFLFGASQRDRGDPNQALSSSLRGT</sequence>